<gene>
    <name evidence="11" type="ORF">CLUMA_CG013138</name>
</gene>
<comment type="subcellular location">
    <subcellularLocation>
        <location evidence="3">Endoplasmic reticulum</location>
    </subcellularLocation>
    <subcellularLocation>
        <location evidence="2 10">Golgi apparatus</location>
        <location evidence="2 10">cis-Golgi network</location>
    </subcellularLocation>
</comment>
<evidence type="ECO:0000256" key="2">
    <source>
        <dbReference type="ARBA" id="ARBA00004222"/>
    </source>
</evidence>
<evidence type="ECO:0000256" key="5">
    <source>
        <dbReference type="ARBA" id="ARBA00022448"/>
    </source>
</evidence>
<organism evidence="11 12">
    <name type="scientific">Clunio marinus</name>
    <dbReference type="NCBI Taxonomy" id="568069"/>
    <lineage>
        <taxon>Eukaryota</taxon>
        <taxon>Metazoa</taxon>
        <taxon>Ecdysozoa</taxon>
        <taxon>Arthropoda</taxon>
        <taxon>Hexapoda</taxon>
        <taxon>Insecta</taxon>
        <taxon>Pterygota</taxon>
        <taxon>Neoptera</taxon>
        <taxon>Endopterygota</taxon>
        <taxon>Diptera</taxon>
        <taxon>Nematocera</taxon>
        <taxon>Chironomoidea</taxon>
        <taxon>Chironomidae</taxon>
        <taxon>Clunio</taxon>
    </lineage>
</organism>
<dbReference type="Pfam" id="PF04051">
    <property type="entry name" value="TRAPP"/>
    <property type="match status" value="1"/>
</dbReference>
<evidence type="ECO:0000256" key="4">
    <source>
        <dbReference type="ARBA" id="ARBA00006218"/>
    </source>
</evidence>
<dbReference type="FunFam" id="3.30.1380.20:FF:000005">
    <property type="entry name" value="Trafficking protein particle complex subunit 5"/>
    <property type="match status" value="1"/>
</dbReference>
<evidence type="ECO:0000313" key="11">
    <source>
        <dbReference type="EMBL" id="CRK99830.1"/>
    </source>
</evidence>
<evidence type="ECO:0000256" key="10">
    <source>
        <dbReference type="PIRNR" id="PIRNR017479"/>
    </source>
</evidence>
<evidence type="ECO:0000256" key="7">
    <source>
        <dbReference type="ARBA" id="ARBA00022892"/>
    </source>
</evidence>
<dbReference type="PANTHER" id="PTHR20902">
    <property type="entry name" value="41-2 PROTEIN ANTIGEN-RELATED"/>
    <property type="match status" value="1"/>
</dbReference>
<dbReference type="GO" id="GO:0005783">
    <property type="term" value="C:endoplasmic reticulum"/>
    <property type="evidence" value="ECO:0007669"/>
    <property type="project" value="UniProtKB-SubCell"/>
</dbReference>
<dbReference type="SUPFAM" id="SSF111126">
    <property type="entry name" value="Ligand-binding domain in the NO signalling and Golgi transport"/>
    <property type="match status" value="1"/>
</dbReference>
<comment type="subunit">
    <text evidence="10">Part of the multisubunit TRAPP (transport protein particle) complex.</text>
</comment>
<evidence type="ECO:0000256" key="8">
    <source>
        <dbReference type="ARBA" id="ARBA00023034"/>
    </source>
</evidence>
<comment type="similarity">
    <text evidence="4 10">Belongs to the TRAPP small subunits family. BET3 subfamily.</text>
</comment>
<evidence type="ECO:0000313" key="12">
    <source>
        <dbReference type="Proteomes" id="UP000183832"/>
    </source>
</evidence>
<evidence type="ECO:0000256" key="9">
    <source>
        <dbReference type="ARBA" id="ARBA00068379"/>
    </source>
</evidence>
<dbReference type="GO" id="GO:0006888">
    <property type="term" value="P:endoplasmic reticulum to Golgi vesicle-mediated transport"/>
    <property type="evidence" value="ECO:0007669"/>
    <property type="project" value="TreeGrafter"/>
</dbReference>
<accession>A0A1J1IL72</accession>
<proteinExistence type="inferred from homology"/>
<dbReference type="Gene3D" id="3.30.1380.20">
    <property type="entry name" value="Trafficking protein particle complex subunit 3"/>
    <property type="match status" value="1"/>
</dbReference>
<keyword evidence="6 10" id="KW-0256">Endoplasmic reticulum</keyword>
<dbReference type="InterPro" id="IPR016696">
    <property type="entry name" value="TRAPP-I_su5"/>
</dbReference>
<evidence type="ECO:0000256" key="1">
    <source>
        <dbReference type="ARBA" id="ARBA00002910"/>
    </source>
</evidence>
<evidence type="ECO:0000256" key="3">
    <source>
        <dbReference type="ARBA" id="ARBA00004240"/>
    </source>
</evidence>
<comment type="function">
    <text evidence="1 10">May play a role in vesicular transport from endoplasmic reticulum to Golgi.</text>
</comment>
<dbReference type="PIRSF" id="PIRSF017479">
    <property type="entry name" value="TRAPP_I_complex_Trs31"/>
    <property type="match status" value="1"/>
</dbReference>
<dbReference type="GO" id="GO:1990071">
    <property type="term" value="C:TRAPPII protein complex"/>
    <property type="evidence" value="ECO:0007669"/>
    <property type="project" value="TreeGrafter"/>
</dbReference>
<dbReference type="OrthoDB" id="10254842at2759"/>
<dbReference type="AlphaFoldDB" id="A0A1J1IL72"/>
<keyword evidence="12" id="KW-1185">Reference proteome</keyword>
<dbReference type="GO" id="GO:1990072">
    <property type="term" value="C:TRAPPIII protein complex"/>
    <property type="evidence" value="ECO:0007669"/>
    <property type="project" value="TreeGrafter"/>
</dbReference>
<keyword evidence="8 10" id="KW-0333">Golgi apparatus</keyword>
<dbReference type="EMBL" id="CVRI01000053">
    <property type="protein sequence ID" value="CRK99830.1"/>
    <property type="molecule type" value="Genomic_DNA"/>
</dbReference>
<keyword evidence="5 10" id="KW-0813">Transport</keyword>
<protein>
    <recommendedName>
        <fullName evidence="9 10">Trafficking protein particle complex subunit 5</fullName>
    </recommendedName>
</protein>
<keyword evidence="7 10" id="KW-0931">ER-Golgi transport</keyword>
<dbReference type="GO" id="GO:1990070">
    <property type="term" value="C:TRAPPI protein complex"/>
    <property type="evidence" value="ECO:0007669"/>
    <property type="project" value="TreeGrafter"/>
</dbReference>
<dbReference type="InterPro" id="IPR007194">
    <property type="entry name" value="TRAPP_component"/>
</dbReference>
<dbReference type="InterPro" id="IPR024096">
    <property type="entry name" value="NO_sig/Golgi_transp_ligand-bd"/>
</dbReference>
<dbReference type="STRING" id="568069.A0A1J1IL72"/>
<reference evidence="11 12" key="1">
    <citation type="submission" date="2015-04" db="EMBL/GenBank/DDBJ databases">
        <authorList>
            <person name="Syromyatnikov M.Y."/>
            <person name="Popov V.N."/>
        </authorList>
    </citation>
    <scope>NUCLEOTIDE SEQUENCE [LARGE SCALE GENOMIC DNA]</scope>
</reference>
<dbReference type="PANTHER" id="PTHR20902:SF0">
    <property type="entry name" value="TRAFFICKING PROTEIN PARTICLE COMPLEX SUBUNIT 5"/>
    <property type="match status" value="1"/>
</dbReference>
<dbReference type="CDD" id="cd14943">
    <property type="entry name" value="TRAPPC5_Trs31"/>
    <property type="match status" value="1"/>
</dbReference>
<sequence>MNLSNLRPSSKSSILDKTLTKGKNEVSLSLFALVFSEIVQYSQKSCSSVADLSEKLHSLGYDVGSRLLDLYVHREKNSKRETKLINMLLFVKTTLWKTLFGKEIDKLEHANDDERTYYIIETDPVVNKYISVPKDKGSLNAAVFTAGIIEAVLTLAGFACKVTAHYHKGTTYMCKFEDHVIARDKQLD</sequence>
<name>A0A1J1IL72_9DIPT</name>
<dbReference type="Proteomes" id="UP000183832">
    <property type="component" value="Unassembled WGS sequence"/>
</dbReference>
<evidence type="ECO:0000256" key="6">
    <source>
        <dbReference type="ARBA" id="ARBA00022824"/>
    </source>
</evidence>